<dbReference type="EMBL" id="JADILX010000044">
    <property type="protein sequence ID" value="MBO8485252.1"/>
    <property type="molecule type" value="Genomic_DNA"/>
</dbReference>
<evidence type="ECO:0000313" key="2">
    <source>
        <dbReference type="EMBL" id="MBO8485252.1"/>
    </source>
</evidence>
<dbReference type="Gene3D" id="3.40.50.2020">
    <property type="match status" value="1"/>
</dbReference>
<evidence type="ECO:0000313" key="3">
    <source>
        <dbReference type="Proteomes" id="UP000823750"/>
    </source>
</evidence>
<accession>A0A9D9NRD7</accession>
<comment type="caution">
    <text evidence="2">The sequence shown here is derived from an EMBL/GenBank/DDBJ whole genome shotgun (WGS) entry which is preliminary data.</text>
</comment>
<gene>
    <name evidence="2" type="ORF">IAB78_02385</name>
</gene>
<proteinExistence type="inferred from homology"/>
<protein>
    <submittedName>
        <fullName evidence="2">ComF family protein</fullName>
    </submittedName>
</protein>
<reference evidence="2" key="1">
    <citation type="submission" date="2020-10" db="EMBL/GenBank/DDBJ databases">
        <authorList>
            <person name="Gilroy R."/>
        </authorList>
    </citation>
    <scope>NUCLEOTIDE SEQUENCE</scope>
    <source>
        <strain evidence="2">B2-16538</strain>
    </source>
</reference>
<dbReference type="PANTHER" id="PTHR47505:SF1">
    <property type="entry name" value="DNA UTILIZATION PROTEIN YHGH"/>
    <property type="match status" value="1"/>
</dbReference>
<dbReference type="InterPro" id="IPR051910">
    <property type="entry name" value="ComF/GntX_DNA_util-trans"/>
</dbReference>
<organism evidence="2 3">
    <name type="scientific">Candidatus Cryptobacteroides excrementavium</name>
    <dbReference type="NCBI Taxonomy" id="2840759"/>
    <lineage>
        <taxon>Bacteria</taxon>
        <taxon>Pseudomonadati</taxon>
        <taxon>Bacteroidota</taxon>
        <taxon>Bacteroidia</taxon>
        <taxon>Bacteroidales</taxon>
        <taxon>Candidatus Cryptobacteroides</taxon>
    </lineage>
</organism>
<dbReference type="AlphaFoldDB" id="A0A9D9NRD7"/>
<dbReference type="InterPro" id="IPR000836">
    <property type="entry name" value="PRTase_dom"/>
</dbReference>
<dbReference type="Proteomes" id="UP000823750">
    <property type="component" value="Unassembled WGS sequence"/>
</dbReference>
<reference evidence="2" key="2">
    <citation type="journal article" date="2021" name="PeerJ">
        <title>Extensive microbial diversity within the chicken gut microbiome revealed by metagenomics and culture.</title>
        <authorList>
            <person name="Gilroy R."/>
            <person name="Ravi A."/>
            <person name="Getino M."/>
            <person name="Pursley I."/>
            <person name="Horton D.L."/>
            <person name="Alikhan N.F."/>
            <person name="Baker D."/>
            <person name="Gharbi K."/>
            <person name="Hall N."/>
            <person name="Watson M."/>
            <person name="Adriaenssens E.M."/>
            <person name="Foster-Nyarko E."/>
            <person name="Jarju S."/>
            <person name="Secka A."/>
            <person name="Antonio M."/>
            <person name="Oren A."/>
            <person name="Chaudhuri R.R."/>
            <person name="La Ragione R."/>
            <person name="Hildebrand F."/>
            <person name="Pallen M.J."/>
        </authorList>
    </citation>
    <scope>NUCLEOTIDE SEQUENCE</scope>
    <source>
        <strain evidence="2">B2-16538</strain>
    </source>
</reference>
<dbReference type="CDD" id="cd06223">
    <property type="entry name" value="PRTases_typeI"/>
    <property type="match status" value="1"/>
</dbReference>
<dbReference type="SUPFAM" id="SSF53271">
    <property type="entry name" value="PRTase-like"/>
    <property type="match status" value="1"/>
</dbReference>
<dbReference type="PANTHER" id="PTHR47505">
    <property type="entry name" value="DNA UTILIZATION PROTEIN YHGH"/>
    <property type="match status" value="1"/>
</dbReference>
<sequence length="283" mass="32133">MTTDIRDMKATAFNTIRDTVREVAKDMARAMAAMCDLIIPRYCIVCGRRLLLYEKYICIYCVADFPFTYNWRITHNRMADRFNTMIQRDIEGRMAAPACDTSQPGREAYAYAAALFLYRGDAPYRRIPYRIKYHGDTAAGRYFGEILGKRLASARHFDDADMVIPVPLHWQRKWARGYNQAEIIAKEVAAATGASLRTDILIRKRKTKTQTRLDVDSKARNVKGAFAVREKFVNSIPPAHHILIVDDVFTTGATINACFNALRTIYGPEVRISAVTLAFVDNG</sequence>
<name>A0A9D9NRD7_9BACT</name>
<evidence type="ECO:0000256" key="1">
    <source>
        <dbReference type="ARBA" id="ARBA00008007"/>
    </source>
</evidence>
<comment type="similarity">
    <text evidence="1">Belongs to the ComF/GntX family.</text>
</comment>
<dbReference type="InterPro" id="IPR029057">
    <property type="entry name" value="PRTase-like"/>
</dbReference>